<dbReference type="InterPro" id="IPR050627">
    <property type="entry name" value="Nitroreductase/BluB"/>
</dbReference>
<keyword evidence="2" id="KW-1185">Reference proteome</keyword>
<dbReference type="PANTHER" id="PTHR23026">
    <property type="entry name" value="NADPH NITROREDUCTASE"/>
    <property type="match status" value="1"/>
</dbReference>
<name>A0ABP4CDB3_9ACTN</name>
<dbReference type="Proteomes" id="UP001500665">
    <property type="component" value="Unassembled WGS sequence"/>
</dbReference>
<dbReference type="NCBIfam" id="NF047509">
    <property type="entry name" value="Rv3131_FMN_oxido"/>
    <property type="match status" value="1"/>
</dbReference>
<dbReference type="EMBL" id="BAAAHH010000040">
    <property type="protein sequence ID" value="GAA0965863.1"/>
    <property type="molecule type" value="Genomic_DNA"/>
</dbReference>
<dbReference type="RefSeq" id="WP_344245743.1">
    <property type="nucleotide sequence ID" value="NZ_BAAAHH010000040.1"/>
</dbReference>
<organism evidence="1 2">
    <name type="scientific">Actinocorallia libanotica</name>
    <dbReference type="NCBI Taxonomy" id="46162"/>
    <lineage>
        <taxon>Bacteria</taxon>
        <taxon>Bacillati</taxon>
        <taxon>Actinomycetota</taxon>
        <taxon>Actinomycetes</taxon>
        <taxon>Streptosporangiales</taxon>
        <taxon>Thermomonosporaceae</taxon>
        <taxon>Actinocorallia</taxon>
    </lineage>
</organism>
<dbReference type="Gene3D" id="3.40.109.10">
    <property type="entry name" value="NADH Oxidase"/>
    <property type="match status" value="1"/>
</dbReference>
<dbReference type="PANTHER" id="PTHR23026:SF123">
    <property type="entry name" value="NAD(P)H NITROREDUCTASE RV3131-RELATED"/>
    <property type="match status" value="1"/>
</dbReference>
<proteinExistence type="predicted"/>
<gene>
    <name evidence="1" type="ORF">GCM10009550_66960</name>
</gene>
<reference evidence="2" key="1">
    <citation type="journal article" date="2019" name="Int. J. Syst. Evol. Microbiol.">
        <title>The Global Catalogue of Microorganisms (GCM) 10K type strain sequencing project: providing services to taxonomists for standard genome sequencing and annotation.</title>
        <authorList>
            <consortium name="The Broad Institute Genomics Platform"/>
            <consortium name="The Broad Institute Genome Sequencing Center for Infectious Disease"/>
            <person name="Wu L."/>
            <person name="Ma J."/>
        </authorList>
    </citation>
    <scope>NUCLEOTIDE SEQUENCE [LARGE SCALE GENOMIC DNA]</scope>
    <source>
        <strain evidence="2">JCM 10696</strain>
    </source>
</reference>
<protein>
    <submittedName>
        <fullName evidence="1">Nitroreductase family protein</fullName>
    </submittedName>
</protein>
<dbReference type="InterPro" id="IPR000415">
    <property type="entry name" value="Nitroreductase-like"/>
</dbReference>
<comment type="caution">
    <text evidence="1">The sequence shown here is derived from an EMBL/GenBank/DDBJ whole genome shotgun (WGS) entry which is preliminary data.</text>
</comment>
<evidence type="ECO:0000313" key="1">
    <source>
        <dbReference type="EMBL" id="GAA0965863.1"/>
    </source>
</evidence>
<accession>A0ABP4CDB3</accession>
<sequence>MRTDVEGIVRAAIEAAVWAPSVHNTQPWWFGTADHGEGGARLGLHADSERRLDIADPDGREMLISCGAALFTLRLAVQAQGWEPRVRTLPEPDRPGLLAELVLDPAARVEPGALLAVERLYRQVKERRSHRGPFKQAVLATDTLTALREEVHREGAELLLVSDTRERRALAAFTEVAEQLQRMDPEHQAEAARWAPPPGGHRHEGMVDRSYPAEDVFADPHFATRDFAQGRPWGVPEEPSAEPGITGVVALVTTRGDGRADWLAAGQGLQRMLLRASAEGLSGALHTQPLEIPELRSLIRVRLCHGGHPQVLLRLGEPTATLGTVRRRPEELTDEEV</sequence>
<evidence type="ECO:0000313" key="2">
    <source>
        <dbReference type="Proteomes" id="UP001500665"/>
    </source>
</evidence>
<dbReference type="SUPFAM" id="SSF55469">
    <property type="entry name" value="FMN-dependent nitroreductase-like"/>
    <property type="match status" value="2"/>
</dbReference>